<name>A0A238GZA1_9BURK</name>
<proteinExistence type="predicted"/>
<organism evidence="1 2">
    <name type="scientific">Burkholderia singularis</name>
    <dbReference type="NCBI Taxonomy" id="1503053"/>
    <lineage>
        <taxon>Bacteria</taxon>
        <taxon>Pseudomonadati</taxon>
        <taxon>Pseudomonadota</taxon>
        <taxon>Betaproteobacteria</taxon>
        <taxon>Burkholderiales</taxon>
        <taxon>Burkholderiaceae</taxon>
        <taxon>Burkholderia</taxon>
        <taxon>pseudomallei group</taxon>
    </lineage>
</organism>
<accession>A0A238GZA1</accession>
<dbReference type="AlphaFoldDB" id="A0A238GZA1"/>
<gene>
    <name evidence="1" type="ORF">BSIN_1589</name>
</gene>
<protein>
    <submittedName>
        <fullName evidence="1">Uncharacterized protein</fullName>
    </submittedName>
</protein>
<sequence>MTACAPARSAMRGWTVAVGCGIAVRTSPLSAAGARGTSAKKTRPVIGAAYQKLR</sequence>
<dbReference type="EMBL" id="FXAN01000014">
    <property type="protein sequence ID" value="SMF98297.1"/>
    <property type="molecule type" value="Genomic_DNA"/>
</dbReference>
<evidence type="ECO:0000313" key="1">
    <source>
        <dbReference type="EMBL" id="SMF98297.1"/>
    </source>
</evidence>
<reference evidence="1 2" key="1">
    <citation type="submission" date="2017-04" db="EMBL/GenBank/DDBJ databases">
        <authorList>
            <person name="Afonso C.L."/>
            <person name="Miller P.J."/>
            <person name="Scott M.A."/>
            <person name="Spackman E."/>
            <person name="Goraichik I."/>
            <person name="Dimitrov K.M."/>
            <person name="Suarez D.L."/>
            <person name="Swayne D.E."/>
        </authorList>
    </citation>
    <scope>NUCLEOTIDE SEQUENCE [LARGE SCALE GENOMIC DNA]</scope>
    <source>
        <strain evidence="1">LMG 28154</strain>
    </source>
</reference>
<evidence type="ECO:0000313" key="2">
    <source>
        <dbReference type="Proteomes" id="UP000198460"/>
    </source>
</evidence>
<dbReference type="Proteomes" id="UP000198460">
    <property type="component" value="Unassembled WGS sequence"/>
</dbReference>